<dbReference type="Proteomes" id="UP001652740">
    <property type="component" value="Unplaced"/>
</dbReference>
<dbReference type="SUPFAM" id="SSF57667">
    <property type="entry name" value="beta-beta-alpha zinc fingers"/>
    <property type="match status" value="4"/>
</dbReference>
<dbReference type="PANTHER" id="PTHR24379:SF121">
    <property type="entry name" value="C2H2-TYPE DOMAIN-CONTAINING PROTEIN"/>
    <property type="match status" value="1"/>
</dbReference>
<dbReference type="InterPro" id="IPR036236">
    <property type="entry name" value="Znf_C2H2_sf"/>
</dbReference>
<dbReference type="GO" id="GO:0008270">
    <property type="term" value="F:zinc ion binding"/>
    <property type="evidence" value="ECO:0007669"/>
    <property type="project" value="UniProtKB-UniRule"/>
</dbReference>
<dbReference type="GeneID" id="113510094"/>
<feature type="domain" description="C2H2-type" evidence="8">
    <location>
        <begin position="329"/>
        <end position="357"/>
    </location>
</feature>
<keyword evidence="3 5" id="KW-0863">Zinc-finger</keyword>
<accession>A0A6J1W8U1</accession>
<evidence type="ECO:0000259" key="8">
    <source>
        <dbReference type="PROSITE" id="PS50157"/>
    </source>
</evidence>
<feature type="domain" description="C2H2-type" evidence="8">
    <location>
        <begin position="211"/>
        <end position="238"/>
    </location>
</feature>
<evidence type="ECO:0000256" key="1">
    <source>
        <dbReference type="ARBA" id="ARBA00022723"/>
    </source>
</evidence>
<organism evidence="10 11">
    <name type="scientific">Galleria mellonella</name>
    <name type="common">Greater wax moth</name>
    <dbReference type="NCBI Taxonomy" id="7137"/>
    <lineage>
        <taxon>Eukaryota</taxon>
        <taxon>Metazoa</taxon>
        <taxon>Ecdysozoa</taxon>
        <taxon>Arthropoda</taxon>
        <taxon>Hexapoda</taxon>
        <taxon>Insecta</taxon>
        <taxon>Pterygota</taxon>
        <taxon>Neoptera</taxon>
        <taxon>Endopterygota</taxon>
        <taxon>Lepidoptera</taxon>
        <taxon>Glossata</taxon>
        <taxon>Ditrysia</taxon>
        <taxon>Pyraloidea</taxon>
        <taxon>Pyralidae</taxon>
        <taxon>Galleriinae</taxon>
        <taxon>Galleria</taxon>
    </lineage>
</organism>
<keyword evidence="4 6" id="KW-0862">Zinc</keyword>
<feature type="binding site" evidence="6">
    <location>
        <position position="4"/>
    </location>
    <ligand>
        <name>Zn(2+)</name>
        <dbReference type="ChEBI" id="CHEBI:29105"/>
    </ligand>
</feature>
<evidence type="ECO:0000256" key="2">
    <source>
        <dbReference type="ARBA" id="ARBA00022737"/>
    </source>
</evidence>
<dbReference type="Pfam" id="PF13912">
    <property type="entry name" value="zf-C2H2_6"/>
    <property type="match status" value="1"/>
</dbReference>
<evidence type="ECO:0000313" key="11">
    <source>
        <dbReference type="RefSeq" id="XP_026749312.2"/>
    </source>
</evidence>
<dbReference type="SMART" id="SM00355">
    <property type="entry name" value="ZnF_C2H2"/>
    <property type="match status" value="9"/>
</dbReference>
<keyword evidence="10" id="KW-1185">Reference proteome</keyword>
<dbReference type="InParanoid" id="A0A6J1W8U1"/>
<dbReference type="InterPro" id="IPR012934">
    <property type="entry name" value="Znf_AD"/>
</dbReference>
<evidence type="ECO:0000256" key="7">
    <source>
        <dbReference type="SAM" id="MobiDB-lite"/>
    </source>
</evidence>
<keyword evidence="2" id="KW-0677">Repeat</keyword>
<keyword evidence="1 6" id="KW-0479">Metal-binding</keyword>
<sequence>MDSCRCCLTKPCFKNISDEYSYGGQIEIYSDMLLNTFNLYITKFTDCEAQMICDRCITRLRDATEFKKQVLSAEETLLSQYTVSDGLSKEGDLILDIKEEDYNETSDGQSDDSTFIIDQGSINDSEGQIFVIKMDKKEESVNEKSTVRRPLPVRRKSEARVRSLRKSNTSMKTKTKKTPDISQTQIDLRENSLKLVQNSNLCLFKSRKTRFGCFFCKESFLKIAELREHNKMHSNTKILKLRFNSLRGLSYKNVEITNLACNTCSETCKDLQELKTHLQIHNIKFGVDTERHLLIPYKLEGDLKCTICAQNFNTFTRLAVHMNKHFMNNVCEICGVSYINRLSLRTHVNSMHREKKCTLCPATFLTNYSKVKHMKKSHDTGASKRYCLLCNKTFRYTYMLLEHRIQEHGAQRQIYECTECGKTFYAQQNLKTHIRCVHIKERNYPCSICFRRFFTKCDQRRHERSHEDVRSFSCGYCEGRFKSKDSLRRHLKRQHGQMYEK</sequence>
<feature type="binding site" evidence="6">
    <location>
        <position position="7"/>
    </location>
    <ligand>
        <name>Zn(2+)</name>
        <dbReference type="ChEBI" id="CHEBI:29105"/>
    </ligand>
</feature>
<feature type="domain" description="C2H2-type" evidence="8">
    <location>
        <begin position="415"/>
        <end position="443"/>
    </location>
</feature>
<dbReference type="SMART" id="SM00868">
    <property type="entry name" value="zf-AD"/>
    <property type="match status" value="1"/>
</dbReference>
<feature type="binding site" evidence="6">
    <location>
        <position position="53"/>
    </location>
    <ligand>
        <name>Zn(2+)</name>
        <dbReference type="ChEBI" id="CHEBI:29105"/>
    </ligand>
</feature>
<feature type="domain" description="C2H2-type" evidence="8">
    <location>
        <begin position="385"/>
        <end position="413"/>
    </location>
</feature>
<protein>
    <submittedName>
        <fullName evidence="11">PR domain zinc finger protein 5-like</fullName>
    </submittedName>
</protein>
<evidence type="ECO:0000259" key="9">
    <source>
        <dbReference type="PROSITE" id="PS51915"/>
    </source>
</evidence>
<dbReference type="PROSITE" id="PS00028">
    <property type="entry name" value="ZINC_FINGER_C2H2_1"/>
    <property type="match status" value="8"/>
</dbReference>
<gene>
    <name evidence="11" type="primary">LOC113510094</name>
</gene>
<dbReference type="PANTHER" id="PTHR24379">
    <property type="entry name" value="KRAB AND ZINC FINGER DOMAIN-CONTAINING"/>
    <property type="match status" value="1"/>
</dbReference>
<reference evidence="11" key="1">
    <citation type="submission" date="2025-08" db="UniProtKB">
        <authorList>
            <consortium name="RefSeq"/>
        </authorList>
    </citation>
    <scope>IDENTIFICATION</scope>
    <source>
        <tissue evidence="11">Whole larvae</tissue>
    </source>
</reference>
<dbReference type="RefSeq" id="XP_026749312.2">
    <property type="nucleotide sequence ID" value="XM_026893511.3"/>
</dbReference>
<evidence type="ECO:0000256" key="3">
    <source>
        <dbReference type="ARBA" id="ARBA00022771"/>
    </source>
</evidence>
<evidence type="ECO:0000256" key="6">
    <source>
        <dbReference type="PROSITE-ProRule" id="PRU01263"/>
    </source>
</evidence>
<feature type="domain" description="C2H2-type" evidence="8">
    <location>
        <begin position="472"/>
        <end position="495"/>
    </location>
</feature>
<evidence type="ECO:0000256" key="4">
    <source>
        <dbReference type="ARBA" id="ARBA00022833"/>
    </source>
</evidence>
<feature type="binding site" evidence="6">
    <location>
        <position position="56"/>
    </location>
    <ligand>
        <name>Zn(2+)</name>
        <dbReference type="ChEBI" id="CHEBI:29105"/>
    </ligand>
</feature>
<dbReference type="InterPro" id="IPR013087">
    <property type="entry name" value="Znf_C2H2_type"/>
</dbReference>
<dbReference type="PROSITE" id="PS50157">
    <property type="entry name" value="ZINC_FINGER_C2H2_2"/>
    <property type="match status" value="7"/>
</dbReference>
<dbReference type="AlphaFoldDB" id="A0A6J1W8U1"/>
<dbReference type="GO" id="GO:0005634">
    <property type="term" value="C:nucleus"/>
    <property type="evidence" value="ECO:0007669"/>
    <property type="project" value="UniProtKB-SubCell"/>
</dbReference>
<evidence type="ECO:0000256" key="5">
    <source>
        <dbReference type="PROSITE-ProRule" id="PRU00042"/>
    </source>
</evidence>
<dbReference type="FunCoup" id="A0A6J1W8U1">
    <property type="interactions" value="171"/>
</dbReference>
<feature type="domain" description="C2H2-type" evidence="8">
    <location>
        <begin position="444"/>
        <end position="471"/>
    </location>
</feature>
<name>A0A6J1W8U1_GALME</name>
<feature type="domain" description="C2H2-type" evidence="8">
    <location>
        <begin position="303"/>
        <end position="325"/>
    </location>
</feature>
<dbReference type="Gene3D" id="3.30.160.60">
    <property type="entry name" value="Classic Zinc Finger"/>
    <property type="match status" value="4"/>
</dbReference>
<feature type="domain" description="ZAD" evidence="9">
    <location>
        <begin position="2"/>
        <end position="80"/>
    </location>
</feature>
<feature type="region of interest" description="Disordered" evidence="7">
    <location>
        <begin position="162"/>
        <end position="182"/>
    </location>
</feature>
<dbReference type="KEGG" id="gmw:113510094"/>
<proteinExistence type="predicted"/>
<dbReference type="Pfam" id="PF13894">
    <property type="entry name" value="zf-C2H2_4"/>
    <property type="match status" value="1"/>
</dbReference>
<dbReference type="PROSITE" id="PS51915">
    <property type="entry name" value="ZAD"/>
    <property type="match status" value="1"/>
</dbReference>
<evidence type="ECO:0000313" key="10">
    <source>
        <dbReference type="Proteomes" id="UP001652740"/>
    </source>
</evidence>